<dbReference type="SMART" id="SM00848">
    <property type="entry name" value="Inhibitor_I29"/>
    <property type="match status" value="1"/>
</dbReference>
<dbReference type="FunFam" id="3.90.70.10:FF:000130">
    <property type="entry name" value="Cysteine proteinase 1"/>
    <property type="match status" value="1"/>
</dbReference>
<evidence type="ECO:0000259" key="10">
    <source>
        <dbReference type="SMART" id="SM00043"/>
    </source>
</evidence>
<keyword evidence="8" id="KW-0325">Glycoprotein</keyword>
<dbReference type="GO" id="GO:0008234">
    <property type="term" value="F:cysteine-type peptidase activity"/>
    <property type="evidence" value="ECO:0007669"/>
    <property type="project" value="UniProtKB-KW"/>
</dbReference>
<dbReference type="SMART" id="SM00645">
    <property type="entry name" value="Pept_C1"/>
    <property type="match status" value="1"/>
</dbReference>
<keyword evidence="7" id="KW-1015">Disulfide bond</keyword>
<name>R4WDK4_RIPPE</name>
<dbReference type="InterPro" id="IPR000010">
    <property type="entry name" value="Cystatin_dom"/>
</dbReference>
<comment type="similarity">
    <text evidence="1">Belongs to the peptidase C1 family.</text>
</comment>
<evidence type="ECO:0000256" key="5">
    <source>
        <dbReference type="ARBA" id="ARBA00022807"/>
    </source>
</evidence>
<evidence type="ECO:0000256" key="8">
    <source>
        <dbReference type="ARBA" id="ARBA00023180"/>
    </source>
</evidence>
<evidence type="ECO:0000256" key="2">
    <source>
        <dbReference type="ARBA" id="ARBA00022670"/>
    </source>
</evidence>
<dbReference type="SUPFAM" id="SSF54403">
    <property type="entry name" value="Cystatin/monellin"/>
    <property type="match status" value="4"/>
</dbReference>
<dbReference type="Gene3D" id="3.10.450.10">
    <property type="match status" value="4"/>
</dbReference>
<dbReference type="InterPro" id="IPR025661">
    <property type="entry name" value="Pept_asp_AS"/>
</dbReference>
<dbReference type="Pfam" id="PF00112">
    <property type="entry name" value="Peptidase_C1"/>
    <property type="match status" value="1"/>
</dbReference>
<dbReference type="InterPro" id="IPR046350">
    <property type="entry name" value="Cystatin_sf"/>
</dbReference>
<evidence type="ECO:0000259" key="11">
    <source>
        <dbReference type="SMART" id="SM00645"/>
    </source>
</evidence>
<feature type="domain" description="Peptidase C1A papain C-terminal" evidence="11">
    <location>
        <begin position="572"/>
        <end position="789"/>
    </location>
</feature>
<feature type="domain" description="Cathepsin propeptide inhibitor" evidence="12">
    <location>
        <begin position="486"/>
        <end position="543"/>
    </location>
</feature>
<feature type="domain" description="Cystatin" evidence="10">
    <location>
        <begin position="23"/>
        <end position="115"/>
    </location>
</feature>
<evidence type="ECO:0000256" key="3">
    <source>
        <dbReference type="ARBA" id="ARBA00022729"/>
    </source>
</evidence>
<keyword evidence="4" id="KW-0378">Hydrolase</keyword>
<dbReference type="SUPFAM" id="SSF54001">
    <property type="entry name" value="Cysteine proteinases"/>
    <property type="match status" value="1"/>
</dbReference>
<feature type="chain" id="PRO_5004381240" evidence="9">
    <location>
        <begin position="22"/>
        <end position="790"/>
    </location>
</feature>
<dbReference type="SMART" id="SM00043">
    <property type="entry name" value="CY"/>
    <property type="match status" value="3"/>
</dbReference>
<dbReference type="AlphaFoldDB" id="R4WDK4"/>
<keyword evidence="2" id="KW-0645">Protease</keyword>
<dbReference type="InterPro" id="IPR013201">
    <property type="entry name" value="Prot_inhib_I29"/>
</dbReference>
<feature type="domain" description="Cystatin" evidence="10">
    <location>
        <begin position="121"/>
        <end position="344"/>
    </location>
</feature>
<keyword evidence="5" id="KW-0788">Thiol protease</keyword>
<sequence>MGSLHLFCFLLVVGAIGSTNAGLCAGCPEDKDPNDAEVRNHLTKVVKIQNAKSNDEDLNIVEVKEAKSQVVAGIKWIIKFVAQGAKSKKLYECETSWVNQAWVSDQPQIIDFECNPKKSKRDVGASKDVKPEELEQVKELVDLGMETLDELDADDNKRVVVRIIDAKKKLVNGIMYEVAVEVKMTSCPEEGLTTKECLSEEVGPQKICKLQIYRSFADKSPHNAKVVKSECDTAKSRSVLDSVDSSTHIGKAAEFATKRLSNSMNSIKVKGLVNILESSHLYKTGSHITSLTLELGDTNCTKQHMEKESECAVLPGVENHLVCSVDVIHDESSDKMRLQGFNCKDVKHDKSLTNRARRALVGGERPLDLSSERIVELKDFVSSHFNSYSDSVYTKAVVNVLSASYKTVSGRVLNVLVEVANTNCFKTAETKNECSIQELGRLVCKVGIWEKPWLDKKEIISNECSPVEPNPEVLGVSASDEHFEKFKKFTERFNKAYPTVNELKKRFRVFRANMKKADFLQKHEQGTAVYGASIFADLSSSEFKKHYLGLKKRTSPVPTFEQKQADIPEITLPEEYDWRNFNVVTPVKNQGMCGSCWAFSVTGNIEGQYAIKTGSLVSLSEQELVDCDKYDSGCQGGLFDTAYHAVEEIGGLEGESDYPYTGRDDKCHFDASEVRVSISSSVNISHNETDMAKWLVANGPISIGLNANAMQLYLGGVSHPWKFLCSPEDMDHGVLIVGYGIHKTWLLQRHLPYWLIKNSWGPHWGHQGYYMLYRGDGSCGVNSMPTSAVL</sequence>
<organism evidence="13">
    <name type="scientific">Riptortus pedestris</name>
    <name type="common">Bean bug</name>
    <dbReference type="NCBI Taxonomy" id="329032"/>
    <lineage>
        <taxon>Eukaryota</taxon>
        <taxon>Metazoa</taxon>
        <taxon>Ecdysozoa</taxon>
        <taxon>Arthropoda</taxon>
        <taxon>Hexapoda</taxon>
        <taxon>Insecta</taxon>
        <taxon>Pterygota</taxon>
        <taxon>Neoptera</taxon>
        <taxon>Paraneoptera</taxon>
        <taxon>Hemiptera</taxon>
        <taxon>Heteroptera</taxon>
        <taxon>Panheteroptera</taxon>
        <taxon>Pentatomomorpha</taxon>
        <taxon>Coreoidea</taxon>
        <taxon>Alydidae</taxon>
        <taxon>Riptortus</taxon>
    </lineage>
</organism>
<evidence type="ECO:0000256" key="6">
    <source>
        <dbReference type="ARBA" id="ARBA00023145"/>
    </source>
</evidence>
<keyword evidence="3 9" id="KW-0732">Signal</keyword>
<evidence type="ECO:0000259" key="12">
    <source>
        <dbReference type="SMART" id="SM00848"/>
    </source>
</evidence>
<proteinExistence type="evidence at transcript level"/>
<dbReference type="InterPro" id="IPR038765">
    <property type="entry name" value="Papain-like_cys_pep_sf"/>
</dbReference>
<dbReference type="Gene3D" id="3.90.70.10">
    <property type="entry name" value="Cysteine proteinases"/>
    <property type="match status" value="1"/>
</dbReference>
<accession>R4WDK4</accession>
<evidence type="ECO:0000313" key="13">
    <source>
        <dbReference type="EMBL" id="BAN20819.1"/>
    </source>
</evidence>
<dbReference type="MEROPS" id="C01.A27"/>
<dbReference type="Pfam" id="PF00031">
    <property type="entry name" value="Cystatin"/>
    <property type="match status" value="3"/>
</dbReference>
<dbReference type="InterPro" id="IPR000169">
    <property type="entry name" value="Pept_cys_AS"/>
</dbReference>
<dbReference type="CDD" id="cd02248">
    <property type="entry name" value="Peptidase_C1A"/>
    <property type="match status" value="1"/>
</dbReference>
<dbReference type="InterPro" id="IPR025660">
    <property type="entry name" value="Pept_his_AS"/>
</dbReference>
<dbReference type="InterPro" id="IPR013128">
    <property type="entry name" value="Peptidase_C1A"/>
</dbReference>
<dbReference type="PROSITE" id="PS00640">
    <property type="entry name" value="THIOL_PROTEASE_ASN"/>
    <property type="match status" value="1"/>
</dbReference>
<dbReference type="InterPro" id="IPR039417">
    <property type="entry name" value="Peptidase_C1A_papain-like"/>
</dbReference>
<protein>
    <submittedName>
        <fullName evidence="13">Cysteine-type endopeptidase</fullName>
    </submittedName>
</protein>
<dbReference type="PROSITE" id="PS00639">
    <property type="entry name" value="THIOL_PROTEASE_HIS"/>
    <property type="match status" value="1"/>
</dbReference>
<dbReference type="EMBL" id="AK417604">
    <property type="protein sequence ID" value="BAN20819.1"/>
    <property type="molecule type" value="mRNA"/>
</dbReference>
<dbReference type="PRINTS" id="PR00705">
    <property type="entry name" value="PAPAIN"/>
</dbReference>
<keyword evidence="6" id="KW-0865">Zymogen</keyword>
<dbReference type="InterPro" id="IPR000668">
    <property type="entry name" value="Peptidase_C1A_C"/>
</dbReference>
<dbReference type="PANTHER" id="PTHR12411">
    <property type="entry name" value="CYSTEINE PROTEASE FAMILY C1-RELATED"/>
    <property type="match status" value="1"/>
</dbReference>
<dbReference type="CDD" id="cd00042">
    <property type="entry name" value="CY"/>
    <property type="match status" value="3"/>
</dbReference>
<dbReference type="GO" id="GO:0004869">
    <property type="term" value="F:cysteine-type endopeptidase inhibitor activity"/>
    <property type="evidence" value="ECO:0007669"/>
    <property type="project" value="InterPro"/>
</dbReference>
<evidence type="ECO:0000256" key="1">
    <source>
        <dbReference type="ARBA" id="ARBA00008455"/>
    </source>
</evidence>
<reference evidence="13" key="1">
    <citation type="journal article" date="2013" name="PLoS ONE">
        <title>Gene expression in gut symbiotic organ of stinkbug affected by extracellular bacterial symbiont.</title>
        <authorList>
            <person name="Futahashi R."/>
            <person name="Tanaka K."/>
            <person name="Tanahashi M."/>
            <person name="Nikoh N."/>
            <person name="Kikuchi Y."/>
            <person name="Lee B.L."/>
            <person name="Fukatsu T."/>
        </authorList>
    </citation>
    <scope>NUCLEOTIDE SEQUENCE</scope>
    <source>
        <tissue evidence="13">Midgut</tissue>
    </source>
</reference>
<evidence type="ECO:0000256" key="7">
    <source>
        <dbReference type="ARBA" id="ARBA00023157"/>
    </source>
</evidence>
<dbReference type="PROSITE" id="PS00139">
    <property type="entry name" value="THIOL_PROTEASE_CYS"/>
    <property type="match status" value="1"/>
</dbReference>
<evidence type="ECO:0000256" key="4">
    <source>
        <dbReference type="ARBA" id="ARBA00022801"/>
    </source>
</evidence>
<evidence type="ECO:0000256" key="9">
    <source>
        <dbReference type="SAM" id="SignalP"/>
    </source>
</evidence>
<feature type="domain" description="Cystatin" evidence="10">
    <location>
        <begin position="359"/>
        <end position="465"/>
    </location>
</feature>
<dbReference type="GO" id="GO:0006508">
    <property type="term" value="P:proteolysis"/>
    <property type="evidence" value="ECO:0007669"/>
    <property type="project" value="UniProtKB-KW"/>
</dbReference>
<feature type="signal peptide" evidence="9">
    <location>
        <begin position="1"/>
        <end position="21"/>
    </location>
</feature>
<dbReference type="Pfam" id="PF08246">
    <property type="entry name" value="Inhibitor_I29"/>
    <property type="match status" value="1"/>
</dbReference>